<evidence type="ECO:0000313" key="2">
    <source>
        <dbReference type="EMBL" id="KAL0295432.1"/>
    </source>
</evidence>
<dbReference type="InterPro" id="IPR000477">
    <property type="entry name" value="RT_dom"/>
</dbReference>
<reference evidence="2" key="2">
    <citation type="journal article" date="2024" name="Plant">
        <title>Genomic evolution and insights into agronomic trait innovations of Sesamum species.</title>
        <authorList>
            <person name="Miao H."/>
            <person name="Wang L."/>
            <person name="Qu L."/>
            <person name="Liu H."/>
            <person name="Sun Y."/>
            <person name="Le M."/>
            <person name="Wang Q."/>
            <person name="Wei S."/>
            <person name="Zheng Y."/>
            <person name="Lin W."/>
            <person name="Duan Y."/>
            <person name="Cao H."/>
            <person name="Xiong S."/>
            <person name="Wang X."/>
            <person name="Wei L."/>
            <person name="Li C."/>
            <person name="Ma Q."/>
            <person name="Ju M."/>
            <person name="Zhao R."/>
            <person name="Li G."/>
            <person name="Mu C."/>
            <person name="Tian Q."/>
            <person name="Mei H."/>
            <person name="Zhang T."/>
            <person name="Gao T."/>
            <person name="Zhang H."/>
        </authorList>
    </citation>
    <scope>NUCLEOTIDE SEQUENCE</scope>
    <source>
        <strain evidence="2">KEN8</strain>
    </source>
</reference>
<dbReference type="InterPro" id="IPR036691">
    <property type="entry name" value="Endo/exonu/phosph_ase_sf"/>
</dbReference>
<organism evidence="2">
    <name type="scientific">Sesamum calycinum</name>
    <dbReference type="NCBI Taxonomy" id="2727403"/>
    <lineage>
        <taxon>Eukaryota</taxon>
        <taxon>Viridiplantae</taxon>
        <taxon>Streptophyta</taxon>
        <taxon>Embryophyta</taxon>
        <taxon>Tracheophyta</taxon>
        <taxon>Spermatophyta</taxon>
        <taxon>Magnoliopsida</taxon>
        <taxon>eudicotyledons</taxon>
        <taxon>Gunneridae</taxon>
        <taxon>Pentapetalae</taxon>
        <taxon>asterids</taxon>
        <taxon>lamiids</taxon>
        <taxon>Lamiales</taxon>
        <taxon>Pedaliaceae</taxon>
        <taxon>Sesamum</taxon>
    </lineage>
</organism>
<dbReference type="GO" id="GO:0003824">
    <property type="term" value="F:catalytic activity"/>
    <property type="evidence" value="ECO:0007669"/>
    <property type="project" value="InterPro"/>
</dbReference>
<dbReference type="Pfam" id="PF14111">
    <property type="entry name" value="DUF4283"/>
    <property type="match status" value="1"/>
</dbReference>
<dbReference type="Pfam" id="PF03372">
    <property type="entry name" value="Exo_endo_phos"/>
    <property type="match status" value="1"/>
</dbReference>
<dbReference type="CDD" id="cd01650">
    <property type="entry name" value="RT_nLTR_like"/>
    <property type="match status" value="1"/>
</dbReference>
<dbReference type="SUPFAM" id="SSF56672">
    <property type="entry name" value="DNA/RNA polymerases"/>
    <property type="match status" value="1"/>
</dbReference>
<dbReference type="SUPFAM" id="SSF56219">
    <property type="entry name" value="DNase I-like"/>
    <property type="match status" value="1"/>
</dbReference>
<dbReference type="Gene3D" id="3.60.10.10">
    <property type="entry name" value="Endonuclease/exonuclease/phosphatase"/>
    <property type="match status" value="1"/>
</dbReference>
<dbReference type="Pfam" id="PF00078">
    <property type="entry name" value="RVT_1"/>
    <property type="match status" value="1"/>
</dbReference>
<dbReference type="PANTHER" id="PTHR33116:SF80">
    <property type="entry name" value="REVERSE TRANSCRIPTASE ZINC-BINDING DOMAIN-CONTAINING PROTEIN"/>
    <property type="match status" value="1"/>
</dbReference>
<feature type="domain" description="Reverse transcriptase" evidence="1">
    <location>
        <begin position="619"/>
        <end position="871"/>
    </location>
</feature>
<dbReference type="PANTHER" id="PTHR33116">
    <property type="entry name" value="REVERSE TRANSCRIPTASE ZINC-BINDING DOMAIN-CONTAINING PROTEIN-RELATED-RELATED"/>
    <property type="match status" value="1"/>
</dbReference>
<proteinExistence type="predicted"/>
<reference evidence="2" key="1">
    <citation type="submission" date="2020-06" db="EMBL/GenBank/DDBJ databases">
        <authorList>
            <person name="Li T."/>
            <person name="Hu X."/>
            <person name="Zhang T."/>
            <person name="Song X."/>
            <person name="Zhang H."/>
            <person name="Dai N."/>
            <person name="Sheng W."/>
            <person name="Hou X."/>
            <person name="Wei L."/>
        </authorList>
    </citation>
    <scope>NUCLEOTIDE SEQUENCE</scope>
    <source>
        <strain evidence="2">KEN8</strain>
        <tissue evidence="2">Leaf</tissue>
    </source>
</reference>
<gene>
    <name evidence="2" type="ORF">Scaly_3104000</name>
</gene>
<sequence length="979" mass="110885">MVCRPTLTFTLAMSNYGPIVWIISGAFLQSTRKTLHFVPPTRQNGEIIIRPTKEVVDNGSKKWQSTAVGYFLGRRPYFPQLETFARSNWKGLQHVSASSNGFFFFRFNNRIAMEDVIEGGPWLFQGQPIVLQAWEQGMSLRRQKHTQIPVWIRLKHLPMEYWTDEGLSTVASGIGTHCTLMASPKTAPDSTLPGPVLRDGKEDPKRIDVEYEWLPQRCKNCCSLGHVSATCPTNMKKNVAPPITIFVKNQSTQLVSNKPEQSLRSIEDLQTAASSGMSGINKGKDIVLYNSYSALDTDFPRMLNRLWLRTTYQWALRIAARWWVVHDQIGIMECSGLNGPDHQRLVEQVVRDHKLSFLGLIETRVSQAHVQRTRRHLLNNWSWFEDYSGPAGRIWVTWNPMEVDVDILEVGTQYIHCQAFNKRLHTRCLITVVYGDYDIIPRRVLWSTLRTLSTGIVDEPWLVLGDFNAVIDDSEVCGRAADTSASMTDFCNCIRDTGLMQLPFTGCPYTWHNCSEGTRSLWKRLDRMLVNLAWLDVWPSSSYISALPSTSDHSPLILTGMDRMAERAIFRFDNYLVQLPGFLESVESIWKHRIIGTAIIYLVALALTGHRLGVLRHELKHTITTTEASLLVAPVTHLEVKEAFFAIERVLPLLIDYSQNAFVPGRSISDNILLAQELLTGYNQVRLPARCMLKVDIQKAYDSVEWDFLLEVLRLFNFPQQFITLIEQCVSTASFSISLNGSIHGFFKGSRGLRQGDPISPYLFVLVMEIWSKLIRHRVQNSTQFQYHWKCKEPGLINLCFADDVLLFCKAHIPSIQVLTDALSEFAILSGLKVNPAKSQTIISLGVNGKDPGLRGIPRRLTTCQVFRYTLTSSRLTLADCRPLIDKVDTRLAGWNHLNLSYAGRLQLIKSVLSSLHTYWASVLILPKGVLKLLEKKMRKFLWQGSTGSGNAKVAWDQLCKPKAEGGLGIRSLITTNQG</sequence>
<evidence type="ECO:0000259" key="1">
    <source>
        <dbReference type="PROSITE" id="PS50878"/>
    </source>
</evidence>
<protein>
    <submittedName>
        <fullName evidence="2">Mitochondrial protein</fullName>
    </submittedName>
</protein>
<dbReference type="InterPro" id="IPR043502">
    <property type="entry name" value="DNA/RNA_pol_sf"/>
</dbReference>
<dbReference type="PROSITE" id="PS50878">
    <property type="entry name" value="RT_POL"/>
    <property type="match status" value="1"/>
</dbReference>
<comment type="caution">
    <text evidence="2">The sequence shown here is derived from an EMBL/GenBank/DDBJ whole genome shotgun (WGS) entry which is preliminary data.</text>
</comment>
<dbReference type="EMBL" id="JACGWM010001039">
    <property type="protein sequence ID" value="KAL0295432.1"/>
    <property type="molecule type" value="Genomic_DNA"/>
</dbReference>
<dbReference type="InterPro" id="IPR025558">
    <property type="entry name" value="DUF4283"/>
</dbReference>
<dbReference type="InterPro" id="IPR005135">
    <property type="entry name" value="Endo/exonuclease/phosphatase"/>
</dbReference>
<accession>A0AAW2JN04</accession>
<name>A0AAW2JN04_9LAMI</name>
<dbReference type="AlphaFoldDB" id="A0AAW2JN04"/>